<keyword evidence="2" id="KW-1185">Reference proteome</keyword>
<sequence>MRYCDDFIVTGASKELLENEVLPVIKEFLSERGLTLSPEKTKITNIAQGFDFLGQNVRKYNGKFLIKHIKKEYSSGSDENSLKH</sequence>
<protein>
    <submittedName>
        <fullName evidence="1">RNA-directed DNA polymerase</fullName>
    </submittedName>
</protein>
<dbReference type="KEGG" id="mcys:MCB1EB_1728"/>
<dbReference type="InterPro" id="IPR043502">
    <property type="entry name" value="DNA/RNA_pol_sf"/>
</dbReference>
<dbReference type="SUPFAM" id="SSF56672">
    <property type="entry name" value="DNA/RNA polymerases"/>
    <property type="match status" value="1"/>
</dbReference>
<gene>
    <name evidence="1" type="ORF">MCB1EB_1728</name>
</gene>
<evidence type="ECO:0000313" key="2">
    <source>
        <dbReference type="Proteomes" id="UP000282597"/>
    </source>
</evidence>
<dbReference type="RefSeq" id="WP_052394028.1">
    <property type="nucleotide sequence ID" value="NZ_AP018150.1"/>
</dbReference>
<organism evidence="1 2">
    <name type="scientific">Mycoavidus cysteinexigens</name>
    <dbReference type="NCBI Taxonomy" id="1553431"/>
    <lineage>
        <taxon>Bacteria</taxon>
        <taxon>Pseudomonadati</taxon>
        <taxon>Pseudomonadota</taxon>
        <taxon>Betaproteobacteria</taxon>
        <taxon>Burkholderiales</taxon>
        <taxon>Burkholderiaceae</taxon>
        <taxon>Mycoavidus</taxon>
    </lineage>
</organism>
<dbReference type="Pfam" id="PF00078">
    <property type="entry name" value="RVT_1"/>
    <property type="match status" value="1"/>
</dbReference>
<dbReference type="InterPro" id="IPR000477">
    <property type="entry name" value="RT_dom"/>
</dbReference>
<dbReference type="EMBL" id="AP018150">
    <property type="protein sequence ID" value="BBE09889.1"/>
    <property type="molecule type" value="Genomic_DNA"/>
</dbReference>
<keyword evidence="1" id="KW-0695">RNA-directed DNA polymerase</keyword>
<accession>A0A2Z6EWR7</accession>
<dbReference type="AlphaFoldDB" id="A0A2Z6EWR7"/>
<dbReference type="PROSITE" id="PS50878">
    <property type="entry name" value="RT_POL"/>
    <property type="match status" value="1"/>
</dbReference>
<keyword evidence="1" id="KW-0808">Transferase</keyword>
<evidence type="ECO:0000313" key="1">
    <source>
        <dbReference type="EMBL" id="BBE09889.1"/>
    </source>
</evidence>
<dbReference type="Proteomes" id="UP000282597">
    <property type="component" value="Chromosome"/>
</dbReference>
<keyword evidence="1" id="KW-0548">Nucleotidyltransferase</keyword>
<proteinExistence type="predicted"/>
<dbReference type="GO" id="GO:0003964">
    <property type="term" value="F:RNA-directed DNA polymerase activity"/>
    <property type="evidence" value="ECO:0007669"/>
    <property type="project" value="UniProtKB-KW"/>
</dbReference>
<name>A0A2Z6EWR7_9BURK</name>
<reference evidence="1 2" key="1">
    <citation type="journal article" date="2018" name="Microbes Environ.">
        <title>Comparative Genomic Insights into Endofungal Lifestyles of Two Bacterial Endosymbionts, Mycoavidus cysteinexigens and Burkholderia rhizoxinica.</title>
        <authorList>
            <person name="Sharmin D."/>
            <person name="Guo Y."/>
            <person name="Nishizawa T."/>
            <person name="Ohshima S."/>
            <person name="Sato Y."/>
            <person name="Takashima Y."/>
            <person name="Narisawa K."/>
            <person name="Ohta H."/>
        </authorList>
    </citation>
    <scope>NUCLEOTIDE SEQUENCE [LARGE SCALE GENOMIC DNA]</scope>
    <source>
        <strain evidence="1 2">B1-EB</strain>
    </source>
</reference>